<evidence type="ECO:0000313" key="1">
    <source>
        <dbReference type="EMBL" id="JAE07763.1"/>
    </source>
</evidence>
<proteinExistence type="predicted"/>
<protein>
    <submittedName>
        <fullName evidence="1">Uncharacterized protein</fullName>
    </submittedName>
</protein>
<sequence>MVRLFELLAPRDLGSGVSLTSFFLSRLLFTS</sequence>
<accession>A0A0A9FHL8</accession>
<reference evidence="1" key="2">
    <citation type="journal article" date="2015" name="Data Brief">
        <title>Shoot transcriptome of the giant reed, Arundo donax.</title>
        <authorList>
            <person name="Barrero R.A."/>
            <person name="Guerrero F.D."/>
            <person name="Moolhuijzen P."/>
            <person name="Goolsby J.A."/>
            <person name="Tidwell J."/>
            <person name="Bellgard S.E."/>
            <person name="Bellgard M.I."/>
        </authorList>
    </citation>
    <scope>NUCLEOTIDE SEQUENCE</scope>
    <source>
        <tissue evidence="1">Shoot tissue taken approximately 20 cm above the soil surface</tissue>
    </source>
</reference>
<dbReference type="AlphaFoldDB" id="A0A0A9FHL8"/>
<organism evidence="1">
    <name type="scientific">Arundo donax</name>
    <name type="common">Giant reed</name>
    <name type="synonym">Donax arundinaceus</name>
    <dbReference type="NCBI Taxonomy" id="35708"/>
    <lineage>
        <taxon>Eukaryota</taxon>
        <taxon>Viridiplantae</taxon>
        <taxon>Streptophyta</taxon>
        <taxon>Embryophyta</taxon>
        <taxon>Tracheophyta</taxon>
        <taxon>Spermatophyta</taxon>
        <taxon>Magnoliopsida</taxon>
        <taxon>Liliopsida</taxon>
        <taxon>Poales</taxon>
        <taxon>Poaceae</taxon>
        <taxon>PACMAD clade</taxon>
        <taxon>Arundinoideae</taxon>
        <taxon>Arundineae</taxon>
        <taxon>Arundo</taxon>
    </lineage>
</organism>
<dbReference type="EMBL" id="GBRH01190133">
    <property type="protein sequence ID" value="JAE07763.1"/>
    <property type="molecule type" value="Transcribed_RNA"/>
</dbReference>
<reference evidence="1" key="1">
    <citation type="submission" date="2014-09" db="EMBL/GenBank/DDBJ databases">
        <authorList>
            <person name="Magalhaes I.L.F."/>
            <person name="Oliveira U."/>
            <person name="Santos F.R."/>
            <person name="Vidigal T.H.D.A."/>
            <person name="Brescovit A.D."/>
            <person name="Santos A.J."/>
        </authorList>
    </citation>
    <scope>NUCLEOTIDE SEQUENCE</scope>
    <source>
        <tissue evidence="1">Shoot tissue taken approximately 20 cm above the soil surface</tissue>
    </source>
</reference>
<name>A0A0A9FHL8_ARUDO</name>